<dbReference type="Pfam" id="PF07606">
    <property type="entry name" value="DUF1569"/>
    <property type="match status" value="1"/>
</dbReference>
<dbReference type="InterPro" id="IPR034660">
    <property type="entry name" value="DinB/YfiT-like"/>
</dbReference>
<evidence type="ECO:0000313" key="1">
    <source>
        <dbReference type="EMBL" id="MDT0556896.1"/>
    </source>
</evidence>
<dbReference type="RefSeq" id="WP_311333842.1">
    <property type="nucleotide sequence ID" value="NZ_JAVRHZ010000009.1"/>
</dbReference>
<gene>
    <name evidence="1" type="ORF">RM538_12830</name>
</gene>
<proteinExistence type="predicted"/>
<evidence type="ECO:0000313" key="2">
    <source>
        <dbReference type="Proteomes" id="UP001254488"/>
    </source>
</evidence>
<sequence>MQSLFETEAFTEIKNRLDNLSEDSQREWGKMTHGQMAHHCQGPLNIILEKKDYGFKPNWLINLLFKKSMYSDKPWRKNLPTAPKLKETEKRDFVTEKAKLIELLNEFDSQRDRDDWKPHPAFGKLTKEQWGKMQYKHLDHHLRQFGV</sequence>
<organism evidence="1 2">
    <name type="scientific">Patiriisocius hiemis</name>
    <dbReference type="NCBI Taxonomy" id="3075604"/>
    <lineage>
        <taxon>Bacteria</taxon>
        <taxon>Pseudomonadati</taxon>
        <taxon>Bacteroidota</taxon>
        <taxon>Flavobacteriia</taxon>
        <taxon>Flavobacteriales</taxon>
        <taxon>Flavobacteriaceae</taxon>
        <taxon>Patiriisocius</taxon>
    </lineage>
</organism>
<dbReference type="Proteomes" id="UP001254488">
    <property type="component" value="Unassembled WGS sequence"/>
</dbReference>
<reference evidence="1 2" key="1">
    <citation type="submission" date="2023-09" db="EMBL/GenBank/DDBJ databases">
        <authorList>
            <person name="Rey-Velasco X."/>
        </authorList>
    </citation>
    <scope>NUCLEOTIDE SEQUENCE [LARGE SCALE GENOMIC DNA]</scope>
    <source>
        <strain evidence="1 2">W242</strain>
    </source>
</reference>
<accession>A0ABU2YFE0</accession>
<dbReference type="EMBL" id="JAVRHZ010000009">
    <property type="protein sequence ID" value="MDT0556896.1"/>
    <property type="molecule type" value="Genomic_DNA"/>
</dbReference>
<dbReference type="InterPro" id="IPR011463">
    <property type="entry name" value="DUF1569"/>
</dbReference>
<comment type="caution">
    <text evidence="1">The sequence shown here is derived from an EMBL/GenBank/DDBJ whole genome shotgun (WGS) entry which is preliminary data.</text>
</comment>
<protein>
    <submittedName>
        <fullName evidence="1">DUF1569 domain-containing protein</fullName>
    </submittedName>
</protein>
<dbReference type="Gene3D" id="1.20.120.450">
    <property type="entry name" value="dinb family like domain"/>
    <property type="match status" value="1"/>
</dbReference>
<keyword evidence="2" id="KW-1185">Reference proteome</keyword>
<name>A0ABU2YFE0_9FLAO</name>